<comment type="caution">
    <text evidence="1">The sequence shown here is derived from an EMBL/GenBank/DDBJ whole genome shotgun (WGS) entry which is preliminary data.</text>
</comment>
<name>A0ABD6EVU3_9BILA</name>
<organism evidence="1 2">
    <name type="scientific">Gnathostoma spinigerum</name>
    <dbReference type="NCBI Taxonomy" id="75299"/>
    <lineage>
        <taxon>Eukaryota</taxon>
        <taxon>Metazoa</taxon>
        <taxon>Ecdysozoa</taxon>
        <taxon>Nematoda</taxon>
        <taxon>Chromadorea</taxon>
        <taxon>Rhabditida</taxon>
        <taxon>Spirurina</taxon>
        <taxon>Gnathostomatomorpha</taxon>
        <taxon>Gnathostomatoidea</taxon>
        <taxon>Gnathostomatidae</taxon>
        <taxon>Gnathostoma</taxon>
    </lineage>
</organism>
<dbReference type="EMBL" id="JBGFUD010012456">
    <property type="protein sequence ID" value="MFH4983476.1"/>
    <property type="molecule type" value="Genomic_DNA"/>
</dbReference>
<evidence type="ECO:0000313" key="1">
    <source>
        <dbReference type="EMBL" id="MFH4983476.1"/>
    </source>
</evidence>
<protein>
    <submittedName>
        <fullName evidence="1">Uncharacterized protein</fullName>
    </submittedName>
</protein>
<gene>
    <name evidence="1" type="ORF">AB6A40_010185</name>
</gene>
<evidence type="ECO:0000313" key="2">
    <source>
        <dbReference type="Proteomes" id="UP001608902"/>
    </source>
</evidence>
<dbReference type="Proteomes" id="UP001608902">
    <property type="component" value="Unassembled WGS sequence"/>
</dbReference>
<accession>A0ABD6EVU3</accession>
<dbReference type="AlphaFoldDB" id="A0ABD6EVU3"/>
<proteinExistence type="predicted"/>
<sequence length="263" mass="29152">MGRVIGVQPKEICRVPLLCKCCSEVPSNAFQIAASRASHMMQMQEMERLRQILERHVSAHLDIHWSMPSQRLYGSVPVGPLLSSVTLLKQLVVPAMSIEVGVNGIPYVSEDEIPVGIGEIVDLNVRLISSMDGPGSFSGVLQLRCYQDMLNGSEFIDRRNAMVILNHRSLPFTVFHESVERKRADTISVGGDYMPASSEHNNDSFHGETFVRGSFSMKFSVLFRFEGVMKVKPVILKNDGTPAFSDDELFCSAVTMNVVTKTA</sequence>
<reference evidence="1 2" key="1">
    <citation type="submission" date="2024-08" db="EMBL/GenBank/DDBJ databases">
        <title>Gnathostoma spinigerum genome.</title>
        <authorList>
            <person name="Gonzalez-Bertolin B."/>
            <person name="Monzon S."/>
            <person name="Zaballos A."/>
            <person name="Jimenez P."/>
            <person name="Dekumyoy P."/>
            <person name="Varona S."/>
            <person name="Cuesta I."/>
            <person name="Sumanam S."/>
            <person name="Adisakwattana P."/>
            <person name="Gasser R.B."/>
            <person name="Hernandez-Gonzalez A."/>
            <person name="Young N.D."/>
            <person name="Perteguer M.J."/>
        </authorList>
    </citation>
    <scope>NUCLEOTIDE SEQUENCE [LARGE SCALE GENOMIC DNA]</scope>
    <source>
        <strain evidence="1">AL3</strain>
        <tissue evidence="1">Liver</tissue>
    </source>
</reference>
<keyword evidence="2" id="KW-1185">Reference proteome</keyword>